<dbReference type="KEGG" id="tprf:A3L09_05060"/>
<protein>
    <submittedName>
        <fullName evidence="3">Nitroreductase</fullName>
    </submittedName>
</protein>
<organism evidence="3 4">
    <name type="scientific">Thermococcus profundus</name>
    <dbReference type="NCBI Taxonomy" id="49899"/>
    <lineage>
        <taxon>Archaea</taxon>
        <taxon>Methanobacteriati</taxon>
        <taxon>Methanobacteriota</taxon>
        <taxon>Thermococci</taxon>
        <taxon>Thermococcales</taxon>
        <taxon>Thermococcaceae</taxon>
        <taxon>Thermococcus</taxon>
    </lineage>
</organism>
<evidence type="ECO:0000313" key="4">
    <source>
        <dbReference type="Proteomes" id="UP000250179"/>
    </source>
</evidence>
<dbReference type="AlphaFoldDB" id="A0A2Z2MJR5"/>
<name>A0A2Z2MJR5_THEPR</name>
<evidence type="ECO:0000259" key="2">
    <source>
        <dbReference type="Pfam" id="PF00881"/>
    </source>
</evidence>
<sequence>MPWNYRGIGWFVVFTVIVLSSLLLVKPYLPRESGGTASGEEIALPKPRFKGEMIVEEAILRRRSMRDYLPEPLKLEELSQLLWAAQGITSPDGKRAAPSAGATYPFEVFVVAGNVEGLEPGIYKYNPQRHSLMFIKRGDYRDDLERAALDQDWVGNAAVDIVLVAFYGRATEVYGERGVRYVHMEAGHIGENIYLQATALGLGTVAVGAFDDERVSEILGTEGRPLYIFPVGRV</sequence>
<evidence type="ECO:0000256" key="1">
    <source>
        <dbReference type="SAM" id="Phobius"/>
    </source>
</evidence>
<dbReference type="GO" id="GO:0016491">
    <property type="term" value="F:oxidoreductase activity"/>
    <property type="evidence" value="ECO:0007669"/>
    <property type="project" value="InterPro"/>
</dbReference>
<dbReference type="PANTHER" id="PTHR43745">
    <property type="entry name" value="NITROREDUCTASE MJ1384-RELATED"/>
    <property type="match status" value="1"/>
</dbReference>
<keyword evidence="4" id="KW-1185">Reference proteome</keyword>
<dbReference type="InterPro" id="IPR029479">
    <property type="entry name" value="Nitroreductase"/>
</dbReference>
<dbReference type="PANTHER" id="PTHR43745:SF2">
    <property type="entry name" value="NITROREDUCTASE MJ1384-RELATED"/>
    <property type="match status" value="1"/>
</dbReference>
<keyword evidence="1" id="KW-1133">Transmembrane helix</keyword>
<reference evidence="3 4" key="1">
    <citation type="submission" date="2016-03" db="EMBL/GenBank/DDBJ databases">
        <title>Complete genome sequence of Thermococcus profundus strain DT5432.</title>
        <authorList>
            <person name="Oger P.M."/>
        </authorList>
    </citation>
    <scope>NUCLEOTIDE SEQUENCE [LARGE SCALE GENOMIC DNA]</scope>
    <source>
        <strain evidence="3 4">DT 5432</strain>
    </source>
</reference>
<dbReference type="InterPro" id="IPR020051">
    <property type="entry name" value="SagB-type_dehydrogenase"/>
</dbReference>
<feature type="domain" description="Nitroreductase" evidence="2">
    <location>
        <begin position="59"/>
        <end position="233"/>
    </location>
</feature>
<evidence type="ECO:0000313" key="3">
    <source>
        <dbReference type="EMBL" id="ASJ02671.1"/>
    </source>
</evidence>
<proteinExistence type="predicted"/>
<dbReference type="EMBL" id="CP014862">
    <property type="protein sequence ID" value="ASJ02671.1"/>
    <property type="molecule type" value="Genomic_DNA"/>
</dbReference>
<dbReference type="GeneID" id="33319760"/>
<keyword evidence="1" id="KW-0472">Membrane</keyword>
<dbReference type="RefSeq" id="WP_088857930.1">
    <property type="nucleotide sequence ID" value="NZ_CP014862.1"/>
</dbReference>
<dbReference type="SUPFAM" id="SSF55469">
    <property type="entry name" value="FMN-dependent nitroreductase-like"/>
    <property type="match status" value="1"/>
</dbReference>
<keyword evidence="1" id="KW-0812">Transmembrane</keyword>
<dbReference type="Pfam" id="PF00881">
    <property type="entry name" value="Nitroreductase"/>
    <property type="match status" value="1"/>
</dbReference>
<dbReference type="OrthoDB" id="10206at2157"/>
<dbReference type="Gene3D" id="3.40.109.10">
    <property type="entry name" value="NADH Oxidase"/>
    <property type="match status" value="1"/>
</dbReference>
<dbReference type="InterPro" id="IPR052544">
    <property type="entry name" value="Bacteriocin_Proc_Enz"/>
</dbReference>
<dbReference type="NCBIfam" id="TIGR03605">
    <property type="entry name" value="antibiot_sagB"/>
    <property type="match status" value="1"/>
</dbReference>
<accession>A0A2Z2MJR5</accession>
<dbReference type="CDD" id="cd02142">
    <property type="entry name" value="McbC_SagB-like_oxidoreductase"/>
    <property type="match status" value="1"/>
</dbReference>
<feature type="transmembrane region" description="Helical" evidence="1">
    <location>
        <begin position="6"/>
        <end position="25"/>
    </location>
</feature>
<dbReference type="InterPro" id="IPR000415">
    <property type="entry name" value="Nitroreductase-like"/>
</dbReference>
<dbReference type="Proteomes" id="UP000250179">
    <property type="component" value="Chromosome"/>
</dbReference>
<gene>
    <name evidence="3" type="ORF">A3L09_05060</name>
</gene>